<evidence type="ECO:0000256" key="1">
    <source>
        <dbReference type="SAM" id="MobiDB-lite"/>
    </source>
</evidence>
<gene>
    <name evidence="3" type="ORF">ANANG_G00296170</name>
</gene>
<feature type="compositionally biased region" description="Basic and acidic residues" evidence="1">
    <location>
        <begin position="138"/>
        <end position="147"/>
    </location>
</feature>
<evidence type="ECO:0000313" key="4">
    <source>
        <dbReference type="Proteomes" id="UP001044222"/>
    </source>
</evidence>
<keyword evidence="4" id="KW-1185">Reference proteome</keyword>
<organism evidence="3 4">
    <name type="scientific">Anguilla anguilla</name>
    <name type="common">European freshwater eel</name>
    <name type="synonym">Muraena anguilla</name>
    <dbReference type="NCBI Taxonomy" id="7936"/>
    <lineage>
        <taxon>Eukaryota</taxon>
        <taxon>Metazoa</taxon>
        <taxon>Chordata</taxon>
        <taxon>Craniata</taxon>
        <taxon>Vertebrata</taxon>
        <taxon>Euteleostomi</taxon>
        <taxon>Actinopterygii</taxon>
        <taxon>Neopterygii</taxon>
        <taxon>Teleostei</taxon>
        <taxon>Anguilliformes</taxon>
        <taxon>Anguillidae</taxon>
        <taxon>Anguilla</taxon>
    </lineage>
</organism>
<name>A0A9D3LLZ6_ANGAN</name>
<protein>
    <recommendedName>
        <fullName evidence="2">PH domain-containing protein</fullName>
    </recommendedName>
</protein>
<dbReference type="CDD" id="cd00821">
    <property type="entry name" value="PH"/>
    <property type="match status" value="1"/>
</dbReference>
<evidence type="ECO:0000313" key="3">
    <source>
        <dbReference type="EMBL" id="KAG5832906.1"/>
    </source>
</evidence>
<reference evidence="3" key="1">
    <citation type="submission" date="2021-01" db="EMBL/GenBank/DDBJ databases">
        <title>A chromosome-scale assembly of European eel, Anguilla anguilla.</title>
        <authorList>
            <person name="Henkel C."/>
            <person name="Jong-Raadsen S.A."/>
            <person name="Dufour S."/>
            <person name="Weltzien F.-A."/>
            <person name="Palstra A.P."/>
            <person name="Pelster B."/>
            <person name="Spaink H.P."/>
            <person name="Van Den Thillart G.E."/>
            <person name="Jansen H."/>
            <person name="Zahm M."/>
            <person name="Klopp C."/>
            <person name="Cedric C."/>
            <person name="Louis A."/>
            <person name="Berthelot C."/>
            <person name="Parey E."/>
            <person name="Roest Crollius H."/>
            <person name="Montfort J."/>
            <person name="Robinson-Rechavi M."/>
            <person name="Bucao C."/>
            <person name="Bouchez O."/>
            <person name="Gislard M."/>
            <person name="Lluch J."/>
            <person name="Milhes M."/>
            <person name="Lampietro C."/>
            <person name="Lopez Roques C."/>
            <person name="Donnadieu C."/>
            <person name="Braasch I."/>
            <person name="Desvignes T."/>
            <person name="Postlethwait J."/>
            <person name="Bobe J."/>
            <person name="Guiguen Y."/>
            <person name="Dirks R."/>
        </authorList>
    </citation>
    <scope>NUCLEOTIDE SEQUENCE</scope>
    <source>
        <strain evidence="3">Tag_6206</strain>
        <tissue evidence="3">Liver</tissue>
    </source>
</reference>
<accession>A0A9D3LLZ6</accession>
<dbReference type="SMART" id="SM00233">
    <property type="entry name" value="PH"/>
    <property type="match status" value="1"/>
</dbReference>
<dbReference type="EMBL" id="JAFIRN010000017">
    <property type="protein sequence ID" value="KAG5832906.1"/>
    <property type="molecule type" value="Genomic_DNA"/>
</dbReference>
<proteinExistence type="predicted"/>
<evidence type="ECO:0000259" key="2">
    <source>
        <dbReference type="PROSITE" id="PS50003"/>
    </source>
</evidence>
<comment type="caution">
    <text evidence="3">The sequence shown here is derived from an EMBL/GenBank/DDBJ whole genome shotgun (WGS) entry which is preliminary data.</text>
</comment>
<dbReference type="Proteomes" id="UP001044222">
    <property type="component" value="Chromosome 17"/>
</dbReference>
<feature type="region of interest" description="Disordered" evidence="1">
    <location>
        <begin position="189"/>
        <end position="208"/>
    </location>
</feature>
<sequence length="306" mass="34203">MSTGEDHLVFESFLKKRMKLKWVSYWFRLQNSVLCFYTQKAGSSLQLKGQYYIWMVQSVREVQKAEGKRYAFEISMNNGKKKLLAADTADLRQTWVGLLWRAMQSLGHRHPNPACIWQEGAELRPSWRGSPRSVPSGGERRELDRGRLRAASEPWNGTTLTLDPRCPATPPTATSNPASLVSAAAFDSGLWRSSQGPPDEEEEDAEADDYDVLPCRTAVCLLQEEEGIYDVPLSNMRVTEDPPPGYRVIEESIYDVPSSLLRRLSERSIGTQLERAWLSDGGGVPQGDEASFQSGTVGWMTPAAEG</sequence>
<dbReference type="PROSITE" id="PS50003">
    <property type="entry name" value="PH_DOMAIN"/>
    <property type="match status" value="1"/>
</dbReference>
<dbReference type="Pfam" id="PF00169">
    <property type="entry name" value="PH"/>
    <property type="match status" value="1"/>
</dbReference>
<dbReference type="Gene3D" id="2.30.29.30">
    <property type="entry name" value="Pleckstrin-homology domain (PH domain)/Phosphotyrosine-binding domain (PTB)"/>
    <property type="match status" value="1"/>
</dbReference>
<dbReference type="SUPFAM" id="SSF50729">
    <property type="entry name" value="PH domain-like"/>
    <property type="match status" value="1"/>
</dbReference>
<dbReference type="InterPro" id="IPR011993">
    <property type="entry name" value="PH-like_dom_sf"/>
</dbReference>
<feature type="region of interest" description="Disordered" evidence="1">
    <location>
        <begin position="126"/>
        <end position="177"/>
    </location>
</feature>
<dbReference type="AlphaFoldDB" id="A0A9D3LLZ6"/>
<feature type="compositionally biased region" description="Acidic residues" evidence="1">
    <location>
        <begin position="198"/>
        <end position="208"/>
    </location>
</feature>
<feature type="domain" description="PH" evidence="2">
    <location>
        <begin position="7"/>
        <end position="104"/>
    </location>
</feature>
<dbReference type="InterPro" id="IPR001849">
    <property type="entry name" value="PH_domain"/>
</dbReference>